<comment type="similarity">
    <text evidence="1">Belongs to the short-chain dehydrogenases/reductases (SDR) family.</text>
</comment>
<sequence>MNGLFDLQGHVALVTGGNTGLGLGMARGLAKAGASVAIWGRNSDRNTAAAKELASLGVEAQGFVCDVTDPAAINAAMEATVDRFGRLDSCFANAGGSGVRKPFVNHTPADWQSTIDLNFNSVTATMQAAAKQFISQGSGGKLIVSSSIAALMGIPGGGYSATKAAVSGLIRSLAIELAPANIQANAILPGFIETDMSVQTPQAFQDACLRRTASGKLGNLEDMEGIAVFLASQQSNLVTGHSLVIDGGQSIFPM</sequence>
<dbReference type="PANTHER" id="PTHR42760">
    <property type="entry name" value="SHORT-CHAIN DEHYDROGENASES/REDUCTASES FAMILY MEMBER"/>
    <property type="match status" value="1"/>
</dbReference>
<name>A0A9X1F240_9SPHN</name>
<dbReference type="Pfam" id="PF13561">
    <property type="entry name" value="adh_short_C2"/>
    <property type="match status" value="1"/>
</dbReference>
<accession>A0A9X1F240</accession>
<evidence type="ECO:0000313" key="3">
    <source>
        <dbReference type="EMBL" id="MBV7258662.1"/>
    </source>
</evidence>
<organism evidence="3 4">
    <name type="scientific">Erythrobacter crassostreae</name>
    <dbReference type="NCBI Taxonomy" id="2828328"/>
    <lineage>
        <taxon>Bacteria</taxon>
        <taxon>Pseudomonadati</taxon>
        <taxon>Pseudomonadota</taxon>
        <taxon>Alphaproteobacteria</taxon>
        <taxon>Sphingomonadales</taxon>
        <taxon>Erythrobacteraceae</taxon>
        <taxon>Erythrobacter/Porphyrobacter group</taxon>
        <taxon>Erythrobacter</taxon>
    </lineage>
</organism>
<evidence type="ECO:0000256" key="1">
    <source>
        <dbReference type="ARBA" id="ARBA00006484"/>
    </source>
</evidence>
<comment type="caution">
    <text evidence="3">The sequence shown here is derived from an EMBL/GenBank/DDBJ whole genome shotgun (WGS) entry which is preliminary data.</text>
</comment>
<evidence type="ECO:0000256" key="2">
    <source>
        <dbReference type="ARBA" id="ARBA00023002"/>
    </source>
</evidence>
<keyword evidence="2" id="KW-0560">Oxidoreductase</keyword>
<protein>
    <submittedName>
        <fullName evidence="3">SDR family oxidoreductase</fullName>
    </submittedName>
</protein>
<dbReference type="AlphaFoldDB" id="A0A9X1F240"/>
<evidence type="ECO:0000313" key="4">
    <source>
        <dbReference type="Proteomes" id="UP001138681"/>
    </source>
</evidence>
<dbReference type="PANTHER" id="PTHR42760:SF133">
    <property type="entry name" value="3-OXOACYL-[ACYL-CARRIER-PROTEIN] REDUCTASE"/>
    <property type="match status" value="1"/>
</dbReference>
<reference evidence="3" key="1">
    <citation type="submission" date="2021-04" db="EMBL/GenBank/DDBJ databases">
        <authorList>
            <person name="Pira H."/>
            <person name="Risdian C."/>
            <person name="Wink J."/>
        </authorList>
    </citation>
    <scope>NUCLEOTIDE SEQUENCE</scope>
    <source>
        <strain evidence="3">WH158</strain>
    </source>
</reference>
<dbReference type="EMBL" id="JAGSPC010000001">
    <property type="protein sequence ID" value="MBV7258662.1"/>
    <property type="molecule type" value="Genomic_DNA"/>
</dbReference>
<dbReference type="RefSeq" id="WP_218403955.1">
    <property type="nucleotide sequence ID" value="NZ_JAGSPC010000001.1"/>
</dbReference>
<gene>
    <name evidence="3" type="ORF">KCG46_03605</name>
</gene>
<dbReference type="Proteomes" id="UP001138681">
    <property type="component" value="Unassembled WGS sequence"/>
</dbReference>
<keyword evidence="4" id="KW-1185">Reference proteome</keyword>
<dbReference type="GO" id="GO:0016616">
    <property type="term" value="F:oxidoreductase activity, acting on the CH-OH group of donors, NAD or NADP as acceptor"/>
    <property type="evidence" value="ECO:0007669"/>
    <property type="project" value="TreeGrafter"/>
</dbReference>
<proteinExistence type="inferred from homology"/>
<dbReference type="InterPro" id="IPR002347">
    <property type="entry name" value="SDR_fam"/>
</dbReference>
<dbReference type="InterPro" id="IPR020904">
    <property type="entry name" value="Sc_DH/Rdtase_CS"/>
</dbReference>
<dbReference type="PROSITE" id="PS00061">
    <property type="entry name" value="ADH_SHORT"/>
    <property type="match status" value="1"/>
</dbReference>
<dbReference type="FunFam" id="3.40.50.720:FF:000084">
    <property type="entry name" value="Short-chain dehydrogenase reductase"/>
    <property type="match status" value="1"/>
</dbReference>